<evidence type="ECO:0000256" key="2">
    <source>
        <dbReference type="SAM" id="Phobius"/>
    </source>
</evidence>
<comment type="similarity">
    <text evidence="1">Belongs to the patched family.</text>
</comment>
<dbReference type="Proteomes" id="UP000011087">
    <property type="component" value="Unassembled WGS sequence"/>
</dbReference>
<evidence type="ECO:0000259" key="3">
    <source>
        <dbReference type="PROSITE" id="PS50156"/>
    </source>
</evidence>
<dbReference type="GO" id="GO:0016020">
    <property type="term" value="C:membrane"/>
    <property type="evidence" value="ECO:0007669"/>
    <property type="project" value="TreeGrafter"/>
</dbReference>
<dbReference type="PANTHER" id="PTHR10796">
    <property type="entry name" value="PATCHED-RELATED"/>
    <property type="match status" value="1"/>
</dbReference>
<feature type="transmembrane region" description="Helical" evidence="2">
    <location>
        <begin position="738"/>
        <end position="759"/>
    </location>
</feature>
<evidence type="ECO:0000313" key="4">
    <source>
        <dbReference type="EMBL" id="EKX54451.1"/>
    </source>
</evidence>
<feature type="transmembrane region" description="Helical" evidence="2">
    <location>
        <begin position="20"/>
        <end position="43"/>
    </location>
</feature>
<reference evidence="5" key="3">
    <citation type="submission" date="2016-03" db="UniProtKB">
        <authorList>
            <consortium name="EnsemblProtists"/>
        </authorList>
    </citation>
    <scope>IDENTIFICATION</scope>
</reference>
<feature type="transmembrane region" description="Helical" evidence="2">
    <location>
        <begin position="495"/>
        <end position="515"/>
    </location>
</feature>
<feature type="domain" description="SSD" evidence="3">
    <location>
        <begin position="264"/>
        <end position="426"/>
    </location>
</feature>
<dbReference type="Gene3D" id="1.20.1640.10">
    <property type="entry name" value="Multidrug efflux transporter AcrB transmembrane domain"/>
    <property type="match status" value="2"/>
</dbReference>
<organism evidence="4">
    <name type="scientific">Guillardia theta (strain CCMP2712)</name>
    <name type="common">Cryptophyte</name>
    <dbReference type="NCBI Taxonomy" id="905079"/>
    <lineage>
        <taxon>Eukaryota</taxon>
        <taxon>Cryptophyceae</taxon>
        <taxon>Pyrenomonadales</taxon>
        <taxon>Geminigeraceae</taxon>
        <taxon>Guillardia</taxon>
    </lineage>
</organism>
<accession>L1K0U1</accession>
<dbReference type="KEGG" id="gtt:GUITHDRAFT_99930"/>
<feature type="transmembrane region" description="Helical" evidence="2">
    <location>
        <begin position="401"/>
        <end position="426"/>
    </location>
</feature>
<name>L1K0U1_GUITC</name>
<dbReference type="eggNOG" id="KOG1934">
    <property type="taxonomic scope" value="Eukaryota"/>
</dbReference>
<dbReference type="Pfam" id="PF12349">
    <property type="entry name" value="Sterol-sensing"/>
    <property type="match status" value="1"/>
</dbReference>
<feature type="transmembrane region" description="Helical" evidence="2">
    <location>
        <begin position="365"/>
        <end position="389"/>
    </location>
</feature>
<feature type="transmembrane region" description="Helical" evidence="2">
    <location>
        <begin position="771"/>
        <end position="790"/>
    </location>
</feature>
<dbReference type="InterPro" id="IPR053958">
    <property type="entry name" value="HMGCR/SNAP/NPC1-like_SSD"/>
</dbReference>
<protein>
    <recommendedName>
        <fullName evidence="3">SSD domain-containing protein</fullName>
    </recommendedName>
</protein>
<dbReference type="RefSeq" id="XP_005841431.1">
    <property type="nucleotide sequence ID" value="XM_005841374.1"/>
</dbReference>
<dbReference type="PaxDb" id="55529-EKX54451"/>
<dbReference type="SUPFAM" id="SSF82866">
    <property type="entry name" value="Multidrug efflux transporter AcrB transmembrane domain"/>
    <property type="match status" value="2"/>
</dbReference>
<keyword evidence="6" id="KW-1185">Reference proteome</keyword>
<keyword evidence="2" id="KW-0812">Transmembrane</keyword>
<evidence type="ECO:0000256" key="1">
    <source>
        <dbReference type="ARBA" id="ARBA00005585"/>
    </source>
</evidence>
<feature type="transmembrane region" description="Helical" evidence="2">
    <location>
        <begin position="713"/>
        <end position="732"/>
    </location>
</feature>
<dbReference type="HOGENOM" id="CLU_002359_4_0_1"/>
<dbReference type="InterPro" id="IPR000731">
    <property type="entry name" value="SSD"/>
</dbReference>
<dbReference type="OrthoDB" id="6510177at2759"/>
<dbReference type="GeneID" id="17310972"/>
<dbReference type="AlphaFoldDB" id="L1K0U1"/>
<dbReference type="EnsemblProtists" id="EKX54451">
    <property type="protein sequence ID" value="EKX54451"/>
    <property type="gene ID" value="GUITHDRAFT_99930"/>
</dbReference>
<dbReference type="PANTHER" id="PTHR10796:SF92">
    <property type="entry name" value="PATCHED-RELATED, ISOFORM A"/>
    <property type="match status" value="1"/>
</dbReference>
<reference evidence="4 6" key="1">
    <citation type="journal article" date="2012" name="Nature">
        <title>Algal genomes reveal evolutionary mosaicism and the fate of nucleomorphs.</title>
        <authorList>
            <consortium name="DOE Joint Genome Institute"/>
            <person name="Curtis B.A."/>
            <person name="Tanifuji G."/>
            <person name="Burki F."/>
            <person name="Gruber A."/>
            <person name="Irimia M."/>
            <person name="Maruyama S."/>
            <person name="Arias M.C."/>
            <person name="Ball S.G."/>
            <person name="Gile G.H."/>
            <person name="Hirakawa Y."/>
            <person name="Hopkins J.F."/>
            <person name="Kuo A."/>
            <person name="Rensing S.A."/>
            <person name="Schmutz J."/>
            <person name="Symeonidi A."/>
            <person name="Elias M."/>
            <person name="Eveleigh R.J."/>
            <person name="Herman E.K."/>
            <person name="Klute M.J."/>
            <person name="Nakayama T."/>
            <person name="Obornik M."/>
            <person name="Reyes-Prieto A."/>
            <person name="Armbrust E.V."/>
            <person name="Aves S.J."/>
            <person name="Beiko R.G."/>
            <person name="Coutinho P."/>
            <person name="Dacks J.B."/>
            <person name="Durnford D.G."/>
            <person name="Fast N.M."/>
            <person name="Green B.R."/>
            <person name="Grisdale C.J."/>
            <person name="Hempel F."/>
            <person name="Henrissat B."/>
            <person name="Hoppner M.P."/>
            <person name="Ishida K."/>
            <person name="Kim E."/>
            <person name="Koreny L."/>
            <person name="Kroth P.G."/>
            <person name="Liu Y."/>
            <person name="Malik S.B."/>
            <person name="Maier U.G."/>
            <person name="McRose D."/>
            <person name="Mock T."/>
            <person name="Neilson J.A."/>
            <person name="Onodera N.T."/>
            <person name="Poole A.M."/>
            <person name="Pritham E.J."/>
            <person name="Richards T.A."/>
            <person name="Rocap G."/>
            <person name="Roy S.W."/>
            <person name="Sarai C."/>
            <person name="Schaack S."/>
            <person name="Shirato S."/>
            <person name="Slamovits C.H."/>
            <person name="Spencer D.F."/>
            <person name="Suzuki S."/>
            <person name="Worden A.Z."/>
            <person name="Zauner S."/>
            <person name="Barry K."/>
            <person name="Bell C."/>
            <person name="Bharti A.K."/>
            <person name="Crow J.A."/>
            <person name="Grimwood J."/>
            <person name="Kramer R."/>
            <person name="Lindquist E."/>
            <person name="Lucas S."/>
            <person name="Salamov A."/>
            <person name="McFadden G.I."/>
            <person name="Lane C.E."/>
            <person name="Keeling P.J."/>
            <person name="Gray M.W."/>
            <person name="Grigoriev I.V."/>
            <person name="Archibald J.M."/>
        </authorList>
    </citation>
    <scope>NUCLEOTIDE SEQUENCE</scope>
    <source>
        <strain evidence="4 6">CCMP2712</strain>
    </source>
</reference>
<reference evidence="6" key="2">
    <citation type="submission" date="2012-11" db="EMBL/GenBank/DDBJ databases">
        <authorList>
            <person name="Kuo A."/>
            <person name="Curtis B.A."/>
            <person name="Tanifuji G."/>
            <person name="Burki F."/>
            <person name="Gruber A."/>
            <person name="Irimia M."/>
            <person name="Maruyama S."/>
            <person name="Arias M.C."/>
            <person name="Ball S.G."/>
            <person name="Gile G.H."/>
            <person name="Hirakawa Y."/>
            <person name="Hopkins J.F."/>
            <person name="Rensing S.A."/>
            <person name="Schmutz J."/>
            <person name="Symeonidi A."/>
            <person name="Elias M."/>
            <person name="Eveleigh R.J."/>
            <person name="Herman E.K."/>
            <person name="Klute M.J."/>
            <person name="Nakayama T."/>
            <person name="Obornik M."/>
            <person name="Reyes-Prieto A."/>
            <person name="Armbrust E.V."/>
            <person name="Aves S.J."/>
            <person name="Beiko R.G."/>
            <person name="Coutinho P."/>
            <person name="Dacks J.B."/>
            <person name="Durnford D.G."/>
            <person name="Fast N.M."/>
            <person name="Green B.R."/>
            <person name="Grisdale C."/>
            <person name="Hempe F."/>
            <person name="Henrissat B."/>
            <person name="Hoppner M.P."/>
            <person name="Ishida K.-I."/>
            <person name="Kim E."/>
            <person name="Koreny L."/>
            <person name="Kroth P.G."/>
            <person name="Liu Y."/>
            <person name="Malik S.-B."/>
            <person name="Maier U.G."/>
            <person name="McRose D."/>
            <person name="Mock T."/>
            <person name="Neilson J.A."/>
            <person name="Onodera N.T."/>
            <person name="Poole A.M."/>
            <person name="Pritham E.J."/>
            <person name="Richards T.A."/>
            <person name="Rocap G."/>
            <person name="Roy S.W."/>
            <person name="Sarai C."/>
            <person name="Schaack S."/>
            <person name="Shirato S."/>
            <person name="Slamovits C.H."/>
            <person name="Spencer D.F."/>
            <person name="Suzuki S."/>
            <person name="Worden A.Z."/>
            <person name="Zauner S."/>
            <person name="Barry K."/>
            <person name="Bell C."/>
            <person name="Bharti A.K."/>
            <person name="Crow J.A."/>
            <person name="Grimwood J."/>
            <person name="Kramer R."/>
            <person name="Lindquist E."/>
            <person name="Lucas S."/>
            <person name="Salamov A."/>
            <person name="McFadden G.I."/>
            <person name="Lane C.E."/>
            <person name="Keeling P.J."/>
            <person name="Gray M.W."/>
            <person name="Grigoriev I.V."/>
            <person name="Archibald J.M."/>
        </authorList>
    </citation>
    <scope>NUCLEOTIDE SEQUENCE</scope>
    <source>
        <strain evidence="6">CCMP2712</strain>
    </source>
</reference>
<feature type="transmembrane region" description="Helical" evidence="2">
    <location>
        <begin position="325"/>
        <end position="345"/>
    </location>
</feature>
<feature type="transmembrane region" description="Helical" evidence="2">
    <location>
        <begin position="817"/>
        <end position="837"/>
    </location>
</feature>
<dbReference type="PROSITE" id="PS50156">
    <property type="entry name" value="SSD"/>
    <property type="match status" value="1"/>
</dbReference>
<feature type="transmembrane region" description="Helical" evidence="2">
    <location>
        <begin position="265"/>
        <end position="283"/>
    </location>
</feature>
<feature type="transmembrane region" description="Helical" evidence="2">
    <location>
        <begin position="295"/>
        <end position="318"/>
    </location>
</feature>
<feature type="transmembrane region" description="Helical" evidence="2">
    <location>
        <begin position="849"/>
        <end position="872"/>
    </location>
</feature>
<keyword evidence="2" id="KW-1133">Transmembrane helix</keyword>
<gene>
    <name evidence="4" type="ORF">GUITHDRAFT_99930</name>
</gene>
<dbReference type="InterPro" id="IPR051697">
    <property type="entry name" value="Patched_domain-protein"/>
</dbReference>
<evidence type="ECO:0000313" key="5">
    <source>
        <dbReference type="EnsemblProtists" id="EKX54451"/>
    </source>
</evidence>
<dbReference type="OMA" id="THSNPIE"/>
<proteinExistence type="inferred from homology"/>
<evidence type="ECO:0000313" key="6">
    <source>
        <dbReference type="Proteomes" id="UP000011087"/>
    </source>
</evidence>
<dbReference type="EMBL" id="JH992967">
    <property type="protein sequence ID" value="EKX54451.1"/>
    <property type="molecule type" value="Genomic_DNA"/>
</dbReference>
<sequence>MNSAVIYMEEKLSDFFGGVGLYVAVYPARSILLSLAICFSLLYGTKMIEAENSAEVLYSPSKGNRAREERDLYRKYFPTSRKAARYSQVVLYSKEEGGNLLDAETIGQIRSIHEAIVRMEVRNASSADGEGKVAFKDVCQRFKLPGYPDSCKFVGVVELKDSEIFNLPPTWLSLTPYGDIPVATFAGGRETSANGSRLQRVEGWKLYYQLSTEVSAEVSNLWENSFLDLIESASQSLPPSCRFKIAYEISRSSQMELSKSTSGDTILLVISFVAVSLFAFVVMHSFMDRVASKGALGLCACLSVFLAIGSAFGLMGYCRVKYNPVVAFVSFLLLGLGVDDSFVLVQAYHYSAAHLPADASVQQRMFLTFKTAGTSIFFTSITDFIAFAVGASSSFPAVQGFCAYAASGVILLFVHQLLFFGAFMALDAHREYCQLSWWWLLLGRGVLWSPRYDSQASPASTSYLNAEGDCRTQPETAYVTRFAAGYGAFLLQPKVAALVLLGFAGYLGIALYGAANVGTGLDLRDLASSDSYWTTFVTQNFRLFNSVGPLYTVAVPAHSSDLSVRAERDKLLRVVATIEDDACFLRERNGLWLRDFNQYETNKGVRPEDLNGPAFKEELRTWLEGAGEIFQPDFVIDKDKPSEWRMLMSRFRVRQIPPKTTSGDKTGVPCLKKIRSILDDNFPHDLHDRPLTVDVDNTFVFFEASAIIVTQTILNLVYAAAACFLVTVIIIPHPILCVVAMIVVSMILVGTLASMTLISNLRIETISMIDLVLAIGFSIDNVAHYIHAFMSSRAGAGGDTSASTRRKLMAIDALERIGMPILAADLSTMIALLPLVGSKSRIFASFFSILFTVLFLGGIHAVVFLPVFLGYFGPVLGPALEDKPTTLVEDQELSFQSTVQRVEVTQEGEAEIVIDEPKLAGEYGSG</sequence>
<keyword evidence="2" id="KW-0472">Membrane</keyword>